<evidence type="ECO:0000313" key="2">
    <source>
        <dbReference type="EMBL" id="SOY31028.1"/>
    </source>
</evidence>
<accession>A0A2K4ZKL2</accession>
<dbReference type="InterPro" id="IPR022555">
    <property type="entry name" value="DUF2577"/>
</dbReference>
<evidence type="ECO:0000256" key="1">
    <source>
        <dbReference type="SAM" id="MobiDB-lite"/>
    </source>
</evidence>
<protein>
    <recommendedName>
        <fullName evidence="4">DUF2577 domain-containing protein</fullName>
    </recommendedName>
</protein>
<gene>
    <name evidence="2" type="ORF">AMURIS_03762</name>
</gene>
<evidence type="ECO:0000313" key="3">
    <source>
        <dbReference type="Proteomes" id="UP000236311"/>
    </source>
</evidence>
<name>A0A2K4ZKL2_9FIRM</name>
<dbReference type="AlphaFoldDB" id="A0A2K4ZKL2"/>
<dbReference type="Pfam" id="PF10844">
    <property type="entry name" value="DUF2577"/>
    <property type="match status" value="1"/>
</dbReference>
<dbReference type="EMBL" id="OFSM01000021">
    <property type="protein sequence ID" value="SOY31028.1"/>
    <property type="molecule type" value="Genomic_DNA"/>
</dbReference>
<dbReference type="OrthoDB" id="1909486at2"/>
<feature type="compositionally biased region" description="Basic and acidic residues" evidence="1">
    <location>
        <begin position="78"/>
        <end position="88"/>
    </location>
</feature>
<dbReference type="Proteomes" id="UP000236311">
    <property type="component" value="Unassembled WGS sequence"/>
</dbReference>
<organism evidence="2 3">
    <name type="scientific">Acetatifactor muris</name>
    <dbReference type="NCBI Taxonomy" id="879566"/>
    <lineage>
        <taxon>Bacteria</taxon>
        <taxon>Bacillati</taxon>
        <taxon>Bacillota</taxon>
        <taxon>Clostridia</taxon>
        <taxon>Lachnospirales</taxon>
        <taxon>Lachnospiraceae</taxon>
        <taxon>Acetatifactor</taxon>
    </lineage>
</organism>
<evidence type="ECO:0008006" key="4">
    <source>
        <dbReference type="Google" id="ProtNLM"/>
    </source>
</evidence>
<feature type="region of interest" description="Disordered" evidence="1">
    <location>
        <begin position="73"/>
        <end position="95"/>
    </location>
</feature>
<proteinExistence type="predicted"/>
<sequence>MEDQTSIKQIIQSMSPDGAGVVEGTVTNAAPLEITLTNDAKMILSANSLIVPEHLTDHEIEADIMMDDGALYAPTGAEDEKGEHEHPGIAKSGKHTHELKGFQLTGGKIILHTGLKAGEIVYLLSYNNGKKYYVLDRRG</sequence>
<keyword evidence="3" id="KW-1185">Reference proteome</keyword>
<reference evidence="2 3" key="1">
    <citation type="submission" date="2018-01" db="EMBL/GenBank/DDBJ databases">
        <authorList>
            <person name="Gaut B.S."/>
            <person name="Morton B.R."/>
            <person name="Clegg M.T."/>
            <person name="Duvall M.R."/>
        </authorList>
    </citation>
    <scope>NUCLEOTIDE SEQUENCE [LARGE SCALE GENOMIC DNA]</scope>
    <source>
        <strain evidence="2">GP69</strain>
    </source>
</reference>
<dbReference type="RefSeq" id="WP_103241040.1">
    <property type="nucleotide sequence ID" value="NZ_JANJZD010000024.1"/>
</dbReference>